<evidence type="ECO:0000313" key="4">
    <source>
        <dbReference type="Proteomes" id="UP000242457"/>
    </source>
</evidence>
<dbReference type="InterPro" id="IPR021007">
    <property type="entry name" value="Sex_determ_C"/>
</dbReference>
<organism evidence="3 4">
    <name type="scientific">Apis cerana cerana</name>
    <name type="common">Oriental honeybee</name>
    <dbReference type="NCBI Taxonomy" id="94128"/>
    <lineage>
        <taxon>Eukaryota</taxon>
        <taxon>Metazoa</taxon>
        <taxon>Ecdysozoa</taxon>
        <taxon>Arthropoda</taxon>
        <taxon>Hexapoda</taxon>
        <taxon>Insecta</taxon>
        <taxon>Pterygota</taxon>
        <taxon>Neoptera</taxon>
        <taxon>Endopterygota</taxon>
        <taxon>Hymenoptera</taxon>
        <taxon>Apocrita</taxon>
        <taxon>Aculeata</taxon>
        <taxon>Apoidea</taxon>
        <taxon>Anthophila</taxon>
        <taxon>Apidae</taxon>
        <taxon>Apis</taxon>
    </lineage>
</organism>
<accession>A0A2A3EB46</accession>
<keyword evidence="1" id="KW-1133">Transmembrane helix</keyword>
<name>A0A2A3EB46_APICC</name>
<dbReference type="Proteomes" id="UP000242457">
    <property type="component" value="Unassembled WGS sequence"/>
</dbReference>
<dbReference type="EMBL" id="KZ288312">
    <property type="protein sequence ID" value="PBC28429.1"/>
    <property type="molecule type" value="Genomic_DNA"/>
</dbReference>
<feature type="transmembrane region" description="Helical" evidence="1">
    <location>
        <begin position="230"/>
        <end position="252"/>
    </location>
</feature>
<keyword evidence="1" id="KW-0472">Membrane</keyword>
<dbReference type="AlphaFoldDB" id="A0A2A3EB46"/>
<proteinExistence type="predicted"/>
<reference evidence="3 4" key="1">
    <citation type="submission" date="2014-07" db="EMBL/GenBank/DDBJ databases">
        <title>Genomic and transcriptomic analysis on Apis cerana provide comprehensive insights into honey bee biology.</title>
        <authorList>
            <person name="Diao Q."/>
            <person name="Sun L."/>
            <person name="Zheng H."/>
            <person name="Zheng H."/>
            <person name="Xu S."/>
            <person name="Wang S."/>
            <person name="Zeng Z."/>
            <person name="Hu F."/>
            <person name="Su S."/>
            <person name="Wu J."/>
        </authorList>
    </citation>
    <scope>NUCLEOTIDE SEQUENCE [LARGE SCALE GENOMIC DNA]</scope>
    <source>
        <tissue evidence="3">Pupae without intestine</tissue>
    </source>
</reference>
<evidence type="ECO:0000259" key="2">
    <source>
        <dbReference type="Pfam" id="PF11671"/>
    </source>
</evidence>
<dbReference type="Pfam" id="PF11671">
    <property type="entry name" value="Apis_Csd"/>
    <property type="match status" value="1"/>
</dbReference>
<sequence>MRGQVPGYRHIGPSFPPQFITRNRNPPPNPRFRPIFDVDLTFCLVTMESSMTEFEENVSFDIDDPDFAPSNTTIAHNILRGVQFTDITFGVNKSLTRESQFAYPQKFLGSNNVEAKYVLDVLTHQNNMSVTTTVQPATESLSRHGSNISLSCHSSCGSVDDGLQGSHPQYQDTILTIEELRAQLNSCFTCGVSWSEEHVSLDCSECGGYSLQRPCPLCDGRCRTSWKRDLTMIIIKLLVVDIIILKLYLFIVKNSHASGKARWIGECGLSCGPSIEEPLVPALEKLRATS</sequence>
<protein>
    <recommendedName>
        <fullName evidence="2">Complementary sex determiner C-terminal domain-containing protein</fullName>
    </recommendedName>
</protein>
<gene>
    <name evidence="3" type="ORF">APICC_08730</name>
</gene>
<feature type="domain" description="Complementary sex determiner C-terminal" evidence="2">
    <location>
        <begin position="1"/>
        <end position="36"/>
    </location>
</feature>
<evidence type="ECO:0000313" key="3">
    <source>
        <dbReference type="EMBL" id="PBC28429.1"/>
    </source>
</evidence>
<evidence type="ECO:0000256" key="1">
    <source>
        <dbReference type="SAM" id="Phobius"/>
    </source>
</evidence>
<keyword evidence="4" id="KW-1185">Reference proteome</keyword>
<dbReference type="OrthoDB" id="10062522at2759"/>
<keyword evidence="1" id="KW-0812">Transmembrane</keyword>